<evidence type="ECO:0000259" key="25">
    <source>
        <dbReference type="PROSITE" id="PS50011"/>
    </source>
</evidence>
<dbReference type="Pfam" id="PF13855">
    <property type="entry name" value="LRR_8"/>
    <property type="match status" value="2"/>
</dbReference>
<evidence type="ECO:0000256" key="18">
    <source>
        <dbReference type="ARBA" id="ARBA00023170"/>
    </source>
</evidence>
<keyword evidence="10 24" id="KW-0812">Transmembrane</keyword>
<dbReference type="Proteomes" id="UP001457282">
    <property type="component" value="Unassembled WGS sequence"/>
</dbReference>
<evidence type="ECO:0000256" key="17">
    <source>
        <dbReference type="ARBA" id="ARBA00023136"/>
    </source>
</evidence>
<comment type="catalytic activity">
    <reaction evidence="22">
        <text>L-seryl-[protein] + ATP = O-phospho-L-seryl-[protein] + ADP + H(+)</text>
        <dbReference type="Rhea" id="RHEA:17989"/>
        <dbReference type="Rhea" id="RHEA-COMP:9863"/>
        <dbReference type="Rhea" id="RHEA-COMP:11604"/>
        <dbReference type="ChEBI" id="CHEBI:15378"/>
        <dbReference type="ChEBI" id="CHEBI:29999"/>
        <dbReference type="ChEBI" id="CHEBI:30616"/>
        <dbReference type="ChEBI" id="CHEBI:83421"/>
        <dbReference type="ChEBI" id="CHEBI:456216"/>
        <dbReference type="EC" id="2.7.11.1"/>
    </reaction>
</comment>
<dbReference type="InterPro" id="IPR000719">
    <property type="entry name" value="Prot_kinase_dom"/>
</dbReference>
<comment type="subcellular location">
    <subcellularLocation>
        <location evidence="2">Cell membrane</location>
        <topology evidence="2">Single-pass type I membrane protein</topology>
    </subcellularLocation>
    <subcellularLocation>
        <location evidence="1">Secreted</location>
        <location evidence="1">Cell wall</location>
    </subcellularLocation>
</comment>
<dbReference type="FunFam" id="3.80.10.10:FF:000177">
    <property type="entry name" value="Leucine-rich repeat receptor-like serine/threonine-protein kinase At1g17230"/>
    <property type="match status" value="1"/>
</dbReference>
<evidence type="ECO:0000256" key="19">
    <source>
        <dbReference type="ARBA" id="ARBA00023180"/>
    </source>
</evidence>
<dbReference type="PRINTS" id="PR00019">
    <property type="entry name" value="LEURICHRPT"/>
</dbReference>
<dbReference type="SUPFAM" id="SSF52058">
    <property type="entry name" value="L domain-like"/>
    <property type="match status" value="1"/>
</dbReference>
<keyword evidence="9" id="KW-0808">Transferase</keyword>
<evidence type="ECO:0000256" key="9">
    <source>
        <dbReference type="ARBA" id="ARBA00022679"/>
    </source>
</evidence>
<feature type="transmembrane region" description="Helical" evidence="24">
    <location>
        <begin position="630"/>
        <end position="654"/>
    </location>
</feature>
<keyword evidence="17 24" id="KW-0472">Membrane</keyword>
<evidence type="ECO:0000256" key="7">
    <source>
        <dbReference type="ARBA" id="ARBA00022553"/>
    </source>
</evidence>
<keyword evidence="14" id="KW-0418">Kinase</keyword>
<evidence type="ECO:0000256" key="5">
    <source>
        <dbReference type="ARBA" id="ARBA00022512"/>
    </source>
</evidence>
<keyword evidence="6" id="KW-0723">Serine/threonine-protein kinase</keyword>
<reference evidence="26 27" key="1">
    <citation type="journal article" date="2023" name="G3 (Bethesda)">
        <title>A chromosome-length genome assembly and annotation of blackberry (Rubus argutus, cv. 'Hillquist').</title>
        <authorList>
            <person name="Bruna T."/>
            <person name="Aryal R."/>
            <person name="Dudchenko O."/>
            <person name="Sargent D.J."/>
            <person name="Mead D."/>
            <person name="Buti M."/>
            <person name="Cavallini A."/>
            <person name="Hytonen T."/>
            <person name="Andres J."/>
            <person name="Pham M."/>
            <person name="Weisz D."/>
            <person name="Mascagni F."/>
            <person name="Usai G."/>
            <person name="Natali L."/>
            <person name="Bassil N."/>
            <person name="Fernandez G.E."/>
            <person name="Lomsadze A."/>
            <person name="Armour M."/>
            <person name="Olukolu B."/>
            <person name="Poorten T."/>
            <person name="Britton C."/>
            <person name="Davik J."/>
            <person name="Ashrafi H."/>
            <person name="Aiden E.L."/>
            <person name="Borodovsky M."/>
            <person name="Worthington M."/>
        </authorList>
    </citation>
    <scope>NUCLEOTIDE SEQUENCE [LARGE SCALE GENOMIC DNA]</scope>
    <source>
        <strain evidence="26">PI 553951</strain>
    </source>
</reference>
<dbReference type="EMBL" id="JBEDUW010000005">
    <property type="protein sequence ID" value="KAK9928864.1"/>
    <property type="molecule type" value="Genomic_DNA"/>
</dbReference>
<evidence type="ECO:0000256" key="11">
    <source>
        <dbReference type="ARBA" id="ARBA00022729"/>
    </source>
</evidence>
<dbReference type="GO" id="GO:0005886">
    <property type="term" value="C:plasma membrane"/>
    <property type="evidence" value="ECO:0007669"/>
    <property type="project" value="UniProtKB-SubCell"/>
</dbReference>
<dbReference type="FunFam" id="3.30.200.20:FF:000309">
    <property type="entry name" value="Leucine-rich repeat receptor protein kinase MSP1"/>
    <property type="match status" value="1"/>
</dbReference>
<keyword evidence="5" id="KW-0134">Cell wall</keyword>
<dbReference type="PROSITE" id="PS51450">
    <property type="entry name" value="LRR"/>
    <property type="match status" value="2"/>
</dbReference>
<dbReference type="InterPro" id="IPR013210">
    <property type="entry name" value="LRR_N_plant-typ"/>
</dbReference>
<dbReference type="GO" id="GO:0004674">
    <property type="term" value="F:protein serine/threonine kinase activity"/>
    <property type="evidence" value="ECO:0007669"/>
    <property type="project" value="UniProtKB-KW"/>
</dbReference>
<evidence type="ECO:0000256" key="20">
    <source>
        <dbReference type="ARBA" id="ARBA00038043"/>
    </source>
</evidence>
<evidence type="ECO:0000256" key="24">
    <source>
        <dbReference type="SAM" id="Phobius"/>
    </source>
</evidence>
<dbReference type="InterPro" id="IPR032675">
    <property type="entry name" value="LRR_dom_sf"/>
</dbReference>
<feature type="binding site" evidence="23">
    <location>
        <position position="725"/>
    </location>
    <ligand>
        <name>ATP</name>
        <dbReference type="ChEBI" id="CHEBI:30616"/>
    </ligand>
</feature>
<evidence type="ECO:0000256" key="14">
    <source>
        <dbReference type="ARBA" id="ARBA00022777"/>
    </source>
</evidence>
<dbReference type="PROSITE" id="PS00109">
    <property type="entry name" value="PROTEIN_KINASE_TYR"/>
    <property type="match status" value="1"/>
</dbReference>
<dbReference type="InterPro" id="IPR003591">
    <property type="entry name" value="Leu-rich_rpt_typical-subtyp"/>
</dbReference>
<dbReference type="InterPro" id="IPR008266">
    <property type="entry name" value="Tyr_kinase_AS"/>
</dbReference>
<evidence type="ECO:0000256" key="8">
    <source>
        <dbReference type="ARBA" id="ARBA00022614"/>
    </source>
</evidence>
<dbReference type="Pfam" id="PF08263">
    <property type="entry name" value="LRRNT_2"/>
    <property type="match status" value="1"/>
</dbReference>
<evidence type="ECO:0000256" key="6">
    <source>
        <dbReference type="ARBA" id="ARBA00022527"/>
    </source>
</evidence>
<dbReference type="InterPro" id="IPR055414">
    <property type="entry name" value="LRR_R13L4/SHOC2-like"/>
</dbReference>
<dbReference type="AlphaFoldDB" id="A0AAW1WXM3"/>
<evidence type="ECO:0000256" key="23">
    <source>
        <dbReference type="PROSITE-ProRule" id="PRU10141"/>
    </source>
</evidence>
<sequence length="995" mass="109637">MKSSTYYCSLASFFFYLYHLISSPNLAFASSASNSLSEAQALLKWKASFLNHTSLNHQLNSWVYLPSTKNATNPKTKANPCSWTGISCNAARSVTNITIANSSVQGTLHEFSFLSFPNLQYLNLSLNNLFGVIPPQISSLSKLTHLDLSNNQLSGRIPPEIGHLRNLTHLYLYINNLSDVIPPSIGTLTSLVHLSLSYNQLNGLIPPSLGDLVKVTILYLSKNNLSGNIPKELGNLKSLVDLQLAENQLNGSIPTSLGALTNLSILALHINKLSGSIPTSLGNLTNLSQLSLHTNKLSGAIPKEIGNLMNLTNLQLGQNQFVGYLPQNVCQGGSLTNFTVCNNNLTGPIPKSLKTCTSLFRVRLDGNQLTGNISQDFGVYPKLNYIDLSHNNLYGEISHNWGQCPKLTTLLIAGNNITGSIPPELGNAIQIHEIDFSSNRLVGPIPKEIGRLTSLVKLMLDGNQLSGSIPSEFASFVELEYLDMSTNQLNESIPSIIGNFLKLTYLNLSNNEFRQGIPFQLGKLVQLSKLDLSHNLLDGKIPSEMSNMESLENLNLSHNNLSGLIPTSFQDMHGLVDVDISYNDLEGPLPNNTAFQYVSSEALQGNKGLCGNIRFLHPCNKQNSKKDPNLVGLITFPIVGALALVSAIFVFSFIAQRKQKDQHMEEKNKDEEISFSILNFDGKSMYEEIIRATEDFDSKYCIGNGGHGSVFMANLSSSNILAVKKLHLRCRDDKNLQKEFLNEVRALTKIRHRNIVKLLGFCSHHQQSFLVYEYLEKGSLATNLSNEEEAKELGWSKRVNIVKDVAHALSYMHHDCSPPIVHRDISSKNILLDSEYEAYVSDFGTAKFLSPNSANWTTVAGTYGYVAPELAYTMEVNEKCDVYSFGVVALEIVIGRHPRDLFSFLSSSSLSSALPAHQIQVLDVLDRRISPPMHEVAREVLCLVKVAFACLNSIPQSRPTMKQVSQHLSTQRPHLSNPLPLITCGELLALNGLTT</sequence>
<keyword evidence="4" id="KW-1003">Cell membrane</keyword>
<dbReference type="InterPro" id="IPR017441">
    <property type="entry name" value="Protein_kinase_ATP_BS"/>
</dbReference>
<evidence type="ECO:0000256" key="15">
    <source>
        <dbReference type="ARBA" id="ARBA00022840"/>
    </source>
</evidence>
<keyword evidence="27" id="KW-1185">Reference proteome</keyword>
<evidence type="ECO:0000256" key="4">
    <source>
        <dbReference type="ARBA" id="ARBA00022475"/>
    </source>
</evidence>
<evidence type="ECO:0000313" key="26">
    <source>
        <dbReference type="EMBL" id="KAK9928864.1"/>
    </source>
</evidence>
<dbReference type="PROSITE" id="PS00107">
    <property type="entry name" value="PROTEIN_KINASE_ATP"/>
    <property type="match status" value="1"/>
</dbReference>
<keyword evidence="12" id="KW-0677">Repeat</keyword>
<keyword evidence="5" id="KW-0964">Secreted</keyword>
<evidence type="ECO:0000256" key="10">
    <source>
        <dbReference type="ARBA" id="ARBA00022692"/>
    </source>
</evidence>
<evidence type="ECO:0000313" key="27">
    <source>
        <dbReference type="Proteomes" id="UP001457282"/>
    </source>
</evidence>
<evidence type="ECO:0000256" key="16">
    <source>
        <dbReference type="ARBA" id="ARBA00022989"/>
    </source>
</evidence>
<dbReference type="InterPro" id="IPR011009">
    <property type="entry name" value="Kinase-like_dom_sf"/>
</dbReference>
<dbReference type="GO" id="GO:0005524">
    <property type="term" value="F:ATP binding"/>
    <property type="evidence" value="ECO:0007669"/>
    <property type="project" value="UniProtKB-UniRule"/>
</dbReference>
<keyword evidence="7" id="KW-0597">Phosphoprotein</keyword>
<keyword evidence="15 23" id="KW-0067">ATP-binding</keyword>
<name>A0AAW1WXM3_RUBAR</name>
<evidence type="ECO:0000256" key="12">
    <source>
        <dbReference type="ARBA" id="ARBA00022737"/>
    </source>
</evidence>
<organism evidence="26 27">
    <name type="scientific">Rubus argutus</name>
    <name type="common">Southern blackberry</name>
    <dbReference type="NCBI Taxonomy" id="59490"/>
    <lineage>
        <taxon>Eukaryota</taxon>
        <taxon>Viridiplantae</taxon>
        <taxon>Streptophyta</taxon>
        <taxon>Embryophyta</taxon>
        <taxon>Tracheophyta</taxon>
        <taxon>Spermatophyta</taxon>
        <taxon>Magnoliopsida</taxon>
        <taxon>eudicotyledons</taxon>
        <taxon>Gunneridae</taxon>
        <taxon>Pentapetalae</taxon>
        <taxon>rosids</taxon>
        <taxon>fabids</taxon>
        <taxon>Rosales</taxon>
        <taxon>Rosaceae</taxon>
        <taxon>Rosoideae</taxon>
        <taxon>Rosoideae incertae sedis</taxon>
        <taxon>Rubus</taxon>
    </lineage>
</organism>
<dbReference type="SMART" id="SM00365">
    <property type="entry name" value="LRR_SD22"/>
    <property type="match status" value="6"/>
</dbReference>
<keyword evidence="13 23" id="KW-0547">Nucleotide-binding</keyword>
<keyword evidence="18" id="KW-0675">Receptor</keyword>
<dbReference type="SUPFAM" id="SSF52047">
    <property type="entry name" value="RNI-like"/>
    <property type="match status" value="1"/>
</dbReference>
<comment type="caution">
    <text evidence="26">The sequence shown here is derived from an EMBL/GenBank/DDBJ whole genome shotgun (WGS) entry which is preliminary data.</text>
</comment>
<comment type="similarity">
    <text evidence="20">Belongs to the polygalacturonase-inhibiting protein family.</text>
</comment>
<dbReference type="Pfam" id="PF00560">
    <property type="entry name" value="LRR_1"/>
    <property type="match status" value="6"/>
</dbReference>
<keyword evidence="19" id="KW-0325">Glycoprotein</keyword>
<keyword evidence="8" id="KW-0433">Leucine-rich repeat</keyword>
<dbReference type="PROSITE" id="PS50011">
    <property type="entry name" value="PROTEIN_KINASE_DOM"/>
    <property type="match status" value="1"/>
</dbReference>
<dbReference type="EC" id="2.7.11.1" evidence="3"/>
<dbReference type="InterPro" id="IPR001611">
    <property type="entry name" value="Leu-rich_rpt"/>
</dbReference>
<evidence type="ECO:0000256" key="3">
    <source>
        <dbReference type="ARBA" id="ARBA00012513"/>
    </source>
</evidence>
<evidence type="ECO:0000256" key="2">
    <source>
        <dbReference type="ARBA" id="ARBA00004251"/>
    </source>
</evidence>
<dbReference type="Pfam" id="PF00069">
    <property type="entry name" value="Pkinase"/>
    <property type="match status" value="1"/>
</dbReference>
<dbReference type="FunFam" id="3.80.10.10:FF:000416">
    <property type="entry name" value="Probable leucine-rich repeat receptor-like protein kinase At5g63930"/>
    <property type="match status" value="1"/>
</dbReference>
<evidence type="ECO:0000256" key="1">
    <source>
        <dbReference type="ARBA" id="ARBA00004191"/>
    </source>
</evidence>
<keyword evidence="11" id="KW-0732">Signal</keyword>
<keyword evidence="16 24" id="KW-1133">Transmembrane helix</keyword>
<dbReference type="FunFam" id="3.80.10.10:FF:000400">
    <property type="entry name" value="Nuclear pore complex protein NUP107"/>
    <property type="match status" value="1"/>
</dbReference>
<dbReference type="InterPro" id="IPR051716">
    <property type="entry name" value="Plant_RL_S/T_kinase"/>
</dbReference>
<dbReference type="SMART" id="SM00369">
    <property type="entry name" value="LRR_TYP"/>
    <property type="match status" value="9"/>
</dbReference>
<dbReference type="Gene3D" id="1.10.510.10">
    <property type="entry name" value="Transferase(Phosphotransferase) domain 1"/>
    <property type="match status" value="1"/>
</dbReference>
<dbReference type="PANTHER" id="PTHR48053:SF139">
    <property type="entry name" value="LRR RECEPTOR-LIKE KINASE FAMILY PROTEIN"/>
    <property type="match status" value="1"/>
</dbReference>
<dbReference type="PANTHER" id="PTHR48053">
    <property type="entry name" value="LEUCINE RICH REPEAT FAMILY PROTEIN, EXPRESSED"/>
    <property type="match status" value="1"/>
</dbReference>
<dbReference type="Pfam" id="PF23598">
    <property type="entry name" value="LRR_14"/>
    <property type="match status" value="1"/>
</dbReference>
<protein>
    <recommendedName>
        <fullName evidence="3">non-specific serine/threonine protein kinase</fullName>
        <ecNumber evidence="3">2.7.11.1</ecNumber>
    </recommendedName>
</protein>
<dbReference type="FunFam" id="1.10.510.10:FF:000445">
    <property type="entry name" value="MDIS1-interacting receptor like kinase 2"/>
    <property type="match status" value="1"/>
</dbReference>
<evidence type="ECO:0000256" key="13">
    <source>
        <dbReference type="ARBA" id="ARBA00022741"/>
    </source>
</evidence>
<dbReference type="Gene3D" id="3.30.200.20">
    <property type="entry name" value="Phosphorylase Kinase, domain 1"/>
    <property type="match status" value="1"/>
</dbReference>
<evidence type="ECO:0000256" key="21">
    <source>
        <dbReference type="ARBA" id="ARBA00047899"/>
    </source>
</evidence>
<accession>A0AAW1WXM3</accession>
<comment type="catalytic activity">
    <reaction evidence="21">
        <text>L-threonyl-[protein] + ATP = O-phospho-L-threonyl-[protein] + ADP + H(+)</text>
        <dbReference type="Rhea" id="RHEA:46608"/>
        <dbReference type="Rhea" id="RHEA-COMP:11060"/>
        <dbReference type="Rhea" id="RHEA-COMP:11605"/>
        <dbReference type="ChEBI" id="CHEBI:15378"/>
        <dbReference type="ChEBI" id="CHEBI:30013"/>
        <dbReference type="ChEBI" id="CHEBI:30616"/>
        <dbReference type="ChEBI" id="CHEBI:61977"/>
        <dbReference type="ChEBI" id="CHEBI:456216"/>
        <dbReference type="EC" id="2.7.11.1"/>
    </reaction>
</comment>
<dbReference type="Gene3D" id="3.80.10.10">
    <property type="entry name" value="Ribonuclease Inhibitor"/>
    <property type="match status" value="3"/>
</dbReference>
<proteinExistence type="inferred from homology"/>
<gene>
    <name evidence="26" type="ORF">M0R45_025983</name>
</gene>
<dbReference type="SUPFAM" id="SSF56112">
    <property type="entry name" value="Protein kinase-like (PK-like)"/>
    <property type="match status" value="1"/>
</dbReference>
<feature type="domain" description="Protein kinase" evidence="25">
    <location>
        <begin position="696"/>
        <end position="970"/>
    </location>
</feature>
<evidence type="ECO:0000256" key="22">
    <source>
        <dbReference type="ARBA" id="ARBA00048679"/>
    </source>
</evidence>